<dbReference type="InterPro" id="IPR002934">
    <property type="entry name" value="Polymerase_NTP_transf_dom"/>
</dbReference>
<feature type="domain" description="Polymerase nucleotidyl transferase" evidence="1">
    <location>
        <begin position="11"/>
        <end position="61"/>
    </location>
</feature>
<organism evidence="2 3">
    <name type="scientific">Paenibacillus algicola</name>
    <dbReference type="NCBI Taxonomy" id="2565926"/>
    <lineage>
        <taxon>Bacteria</taxon>
        <taxon>Bacillati</taxon>
        <taxon>Bacillota</taxon>
        <taxon>Bacilli</taxon>
        <taxon>Bacillales</taxon>
        <taxon>Paenibacillaceae</taxon>
        <taxon>Paenibacillus</taxon>
    </lineage>
</organism>
<dbReference type="AlphaFoldDB" id="A0A4P8XKU0"/>
<dbReference type="RefSeq" id="WP_138226248.1">
    <property type="nucleotide sequence ID" value="NZ_CP040396.1"/>
</dbReference>
<dbReference type="GO" id="GO:0016779">
    <property type="term" value="F:nucleotidyltransferase activity"/>
    <property type="evidence" value="ECO:0007669"/>
    <property type="project" value="InterPro"/>
</dbReference>
<dbReference type="KEGG" id="palo:E6C60_2645"/>
<dbReference type="SUPFAM" id="SSF81301">
    <property type="entry name" value="Nucleotidyltransferase"/>
    <property type="match status" value="1"/>
</dbReference>
<keyword evidence="3" id="KW-1185">Reference proteome</keyword>
<evidence type="ECO:0000313" key="3">
    <source>
        <dbReference type="Proteomes" id="UP000300879"/>
    </source>
</evidence>
<accession>A0A4P8XKU0</accession>
<evidence type="ECO:0000313" key="2">
    <source>
        <dbReference type="EMBL" id="QCT03357.1"/>
    </source>
</evidence>
<evidence type="ECO:0000259" key="1">
    <source>
        <dbReference type="Pfam" id="PF01909"/>
    </source>
</evidence>
<protein>
    <submittedName>
        <fullName evidence="2">DNA polymerase beta domain protein region</fullName>
    </submittedName>
</protein>
<dbReference type="InterPro" id="IPR043519">
    <property type="entry name" value="NT_sf"/>
</dbReference>
<gene>
    <name evidence="2" type="ORF">E6C60_2645</name>
</gene>
<reference evidence="2 3" key="1">
    <citation type="submission" date="2019-05" db="EMBL/GenBank/DDBJ databases">
        <authorList>
            <person name="Chen C."/>
        </authorList>
    </citation>
    <scope>NUCLEOTIDE SEQUENCE [LARGE SCALE GENOMIC DNA]</scope>
    <source>
        <strain evidence="2 3">HB172198</strain>
    </source>
</reference>
<dbReference type="EMBL" id="CP040396">
    <property type="protein sequence ID" value="QCT03357.1"/>
    <property type="molecule type" value="Genomic_DNA"/>
</dbReference>
<name>A0A4P8XKU0_9BACL</name>
<dbReference type="Pfam" id="PF01909">
    <property type="entry name" value="NTP_transf_2"/>
    <property type="match status" value="1"/>
</dbReference>
<sequence length="234" mass="25810">MKRQEPLEAARQVVQEHYRNCLLAVLGGSAARGEANEHSDLDIVIVDDGATDDFDRRTVQSGGWVVEIFLLHSSGFEEMFDAGVVAANPTLQIMLTEGKVIVTTPEGEEVRKAAQRDLDYGPMPLTSYDIAESRYTITEYMMDLVGAARPGELYFTAQKLSTLLSEFYLRVHLQWVGEGKTLFRRLESFNPAIAGGLEQALMTLYKSGETRPLLAAADEMLAPYGGRMLAGQEG</sequence>
<dbReference type="Proteomes" id="UP000300879">
    <property type="component" value="Chromosome"/>
</dbReference>
<dbReference type="OrthoDB" id="43980at2"/>
<dbReference type="Gene3D" id="3.30.460.10">
    <property type="entry name" value="Beta Polymerase, domain 2"/>
    <property type="match status" value="1"/>
</dbReference>
<proteinExistence type="predicted"/>
<dbReference type="CDD" id="cd05403">
    <property type="entry name" value="NT_KNTase_like"/>
    <property type="match status" value="1"/>
</dbReference>